<dbReference type="Pfam" id="PF01645">
    <property type="entry name" value="Glu_synthase"/>
    <property type="match status" value="1"/>
</dbReference>
<dbReference type="PANTHER" id="PTHR43819">
    <property type="entry name" value="ARCHAEAL-TYPE GLUTAMATE SYNTHASE [NADPH]"/>
    <property type="match status" value="1"/>
</dbReference>
<evidence type="ECO:0000256" key="3">
    <source>
        <dbReference type="SAM" id="MobiDB-lite"/>
    </source>
</evidence>
<dbReference type="CDD" id="cd02808">
    <property type="entry name" value="GltS_FMN"/>
    <property type="match status" value="1"/>
</dbReference>
<dbReference type="PIRSF" id="PIRSF006429">
    <property type="entry name" value="GOGAT_lg_2"/>
    <property type="match status" value="1"/>
</dbReference>
<comment type="similarity">
    <text evidence="1 2">Belongs to the glutamate synthase family.</text>
</comment>
<evidence type="ECO:0000259" key="4">
    <source>
        <dbReference type="PROSITE" id="PS50903"/>
    </source>
</evidence>
<reference evidence="5 6" key="1">
    <citation type="submission" date="2021-08" db="EMBL/GenBank/DDBJ databases">
        <title>Collinsella faecalis sp. nov. isolated from swine faeces.</title>
        <authorList>
            <person name="Oh B.S."/>
            <person name="Lee J.H."/>
        </authorList>
    </citation>
    <scope>NUCLEOTIDE SEQUENCE [LARGE SCALE GENOMIC DNA]</scope>
    <source>
        <strain evidence="5 6">AGMB00827</strain>
    </source>
</reference>
<protein>
    <submittedName>
        <fullName evidence="5">Alpha-hydroxy-acid oxidizing protein</fullName>
    </submittedName>
</protein>
<feature type="domain" description="Rubredoxin-like" evidence="4">
    <location>
        <begin position="2"/>
        <end position="41"/>
    </location>
</feature>
<evidence type="ECO:0000256" key="2">
    <source>
        <dbReference type="PIRNR" id="PIRNR006429"/>
    </source>
</evidence>
<dbReference type="InterPro" id="IPR024934">
    <property type="entry name" value="Rubredoxin-like_dom"/>
</dbReference>
<dbReference type="PROSITE" id="PS50903">
    <property type="entry name" value="RUBREDOXIN_LIKE"/>
    <property type="match status" value="1"/>
</dbReference>
<comment type="caution">
    <text evidence="5">The sequence shown here is derived from an EMBL/GenBank/DDBJ whole genome shotgun (WGS) entry which is preliminary data.</text>
</comment>
<sequence length="471" mass="49794">MMARYRCPLCGWIYDEATEGSVTDESVCLMCGTPLSEFILVEDEDSRSESAAASSGASSEGEENPLAVPANLRRDASSIRHFDAIREMALSGKVPDGAMATDLPLPAWEDILVLGAQLDPMPLAEGSDVDLRCVIGPKCARPLVLEGPAFVSHMSFGALSAEAKEALARGATAAGTAMCSGEGGILPAEREASDRYIFEIAPLRYSVTDENLRAAGAIEIKIGQGTKPGMGGHLPGSKVTEEIARIRGRKPGEDIISPSTLPGVENADDLRALVDEMRERSLGAPVGIKLAAGHIERDIDMAVIAGADFITIDGRGGATGASPVMLRDAASVPTMYALVRARRRLDELESDAGLIITGGLRVASDIVKALALGADAVALATASLMALGCQQYRICGSGMCPMGIATQDEELRARLNWDHAAQRVENFYRATFEDIAMFCRIMGHSSIRDFSPADLVSANAEMAERLGIARA</sequence>
<proteinExistence type="inferred from homology"/>
<dbReference type="PANTHER" id="PTHR43819:SF1">
    <property type="entry name" value="ARCHAEAL-TYPE GLUTAMATE SYNTHASE [NADPH]"/>
    <property type="match status" value="1"/>
</dbReference>
<keyword evidence="6" id="KW-1185">Reference proteome</keyword>
<dbReference type="Gene3D" id="3.20.20.70">
    <property type="entry name" value="Aldolase class I"/>
    <property type="match status" value="1"/>
</dbReference>
<feature type="compositionally biased region" description="Low complexity" evidence="3">
    <location>
        <begin position="49"/>
        <end position="59"/>
    </location>
</feature>
<gene>
    <name evidence="5" type="ORF">K6V98_08050</name>
</gene>
<feature type="region of interest" description="Disordered" evidence="3">
    <location>
        <begin position="49"/>
        <end position="70"/>
    </location>
</feature>
<dbReference type="EMBL" id="JAIMFO010000009">
    <property type="protein sequence ID" value="MBY4798296.1"/>
    <property type="molecule type" value="Genomic_DNA"/>
</dbReference>
<evidence type="ECO:0000313" key="5">
    <source>
        <dbReference type="EMBL" id="MBY4798296.1"/>
    </source>
</evidence>
<dbReference type="InterPro" id="IPR013785">
    <property type="entry name" value="Aldolase_TIM"/>
</dbReference>
<evidence type="ECO:0000256" key="1">
    <source>
        <dbReference type="ARBA" id="ARBA00009716"/>
    </source>
</evidence>
<evidence type="ECO:0000313" key="6">
    <source>
        <dbReference type="Proteomes" id="UP000700908"/>
    </source>
</evidence>
<dbReference type="SUPFAM" id="SSF57802">
    <property type="entry name" value="Rubredoxin-like"/>
    <property type="match status" value="1"/>
</dbReference>
<dbReference type="CDD" id="cd00350">
    <property type="entry name" value="rubredoxin_like"/>
    <property type="match status" value="1"/>
</dbReference>
<dbReference type="SUPFAM" id="SSF51395">
    <property type="entry name" value="FMN-linked oxidoreductases"/>
    <property type="match status" value="1"/>
</dbReference>
<dbReference type="InterPro" id="IPR002932">
    <property type="entry name" value="Glu_synthdom"/>
</dbReference>
<name>A0ABS7MLQ8_9ACTN</name>
<accession>A0ABS7MLQ8</accession>
<dbReference type="InterPro" id="IPR024188">
    <property type="entry name" value="GltB"/>
</dbReference>
<dbReference type="Proteomes" id="UP000700908">
    <property type="component" value="Unassembled WGS sequence"/>
</dbReference>
<dbReference type="RefSeq" id="WP_222200015.1">
    <property type="nucleotide sequence ID" value="NZ_JAIMFO010000009.1"/>
</dbReference>
<organism evidence="5 6">
    <name type="scientific">Collinsella ureilytica</name>
    <dbReference type="NCBI Taxonomy" id="2869515"/>
    <lineage>
        <taxon>Bacteria</taxon>
        <taxon>Bacillati</taxon>
        <taxon>Actinomycetota</taxon>
        <taxon>Coriobacteriia</taxon>
        <taxon>Coriobacteriales</taxon>
        <taxon>Coriobacteriaceae</taxon>
        <taxon>Collinsella</taxon>
    </lineage>
</organism>